<evidence type="ECO:0000256" key="11">
    <source>
        <dbReference type="RuleBase" id="RU003357"/>
    </source>
</evidence>
<dbReference type="InterPro" id="IPR036942">
    <property type="entry name" value="Beta-barrel_TonB_sf"/>
</dbReference>
<evidence type="ECO:0000313" key="16">
    <source>
        <dbReference type="Proteomes" id="UP000267268"/>
    </source>
</evidence>
<dbReference type="RefSeq" id="WP_126610743.1">
    <property type="nucleotide sequence ID" value="NZ_CP034562.1"/>
</dbReference>
<comment type="similarity">
    <text evidence="10 11">Belongs to the TonB-dependent receptor family.</text>
</comment>
<evidence type="ECO:0000256" key="5">
    <source>
        <dbReference type="ARBA" id="ARBA00022729"/>
    </source>
</evidence>
<evidence type="ECO:0000256" key="7">
    <source>
        <dbReference type="ARBA" id="ARBA00023136"/>
    </source>
</evidence>
<gene>
    <name evidence="15" type="ORF">EI427_00725</name>
</gene>
<organism evidence="15 16">
    <name type="scientific">Flammeovirga pectinis</name>
    <dbReference type="NCBI Taxonomy" id="2494373"/>
    <lineage>
        <taxon>Bacteria</taxon>
        <taxon>Pseudomonadati</taxon>
        <taxon>Bacteroidota</taxon>
        <taxon>Cytophagia</taxon>
        <taxon>Cytophagales</taxon>
        <taxon>Flammeovirgaceae</taxon>
        <taxon>Flammeovirga</taxon>
    </lineage>
</organism>
<dbReference type="InterPro" id="IPR012910">
    <property type="entry name" value="Plug_dom"/>
</dbReference>
<evidence type="ECO:0000256" key="4">
    <source>
        <dbReference type="ARBA" id="ARBA00022692"/>
    </source>
</evidence>
<dbReference type="PANTHER" id="PTHR30069:SF29">
    <property type="entry name" value="HEMOGLOBIN AND HEMOGLOBIN-HAPTOGLOBIN-BINDING PROTEIN 1-RELATED"/>
    <property type="match status" value="1"/>
</dbReference>
<proteinExistence type="inferred from homology"/>
<dbReference type="GO" id="GO:0009279">
    <property type="term" value="C:cell outer membrane"/>
    <property type="evidence" value="ECO:0007669"/>
    <property type="project" value="UniProtKB-SubCell"/>
</dbReference>
<evidence type="ECO:0000256" key="3">
    <source>
        <dbReference type="ARBA" id="ARBA00022452"/>
    </source>
</evidence>
<accession>A0A3Q9FMY3</accession>
<evidence type="ECO:0000256" key="8">
    <source>
        <dbReference type="ARBA" id="ARBA00023170"/>
    </source>
</evidence>
<sequence length="774" mass="87556">MNIKSVLFFNLLLTSTFLFGQSKYAINGQIKDASNGEDLPYATITIKELPGVGTTANIYGYYSLSIAEGNYTVVYHYVGYDKIEKQFDLTKNTNITIELNPAAQNLDEIVISAEREDQNITENVGSVTKLDTKAIKELPTFGGEVDIIKVMQTQPGVKTSGEGGSGFYVRGGGLDQNLVLLDEAPVYNPSHLMGFFSVFNGDAIKGATMYKGGMMPEYGGRTSSVLDIRMKEGNAKEYTVTGGIGTIASRVTVEGPIVKDKGSFMISGRRTYADLFLGLYDDPAYKNSDLYFYDLNLKANYRISDKDRIFLSGYFGKDKFGVSSDMGINYGNMTGTLRWNHVFSGKLFSNTSVIYSDYNYEFGMGEAEDRIGLESIINDVNLKQDFTFFATNKHTIKFGFNAIHHTIQPGNIEAGANTGVNSQQQANQYGIEGAFYIQDEFKVSDRFSLNYGVRYSLFQKIGEGTEYEFNEKGEAIGKKEYQDGEAMQYYGGFEPRLSANYLLNSKSSIKLGYNKNYQYMHMLTNSTSSSPTDTWIMSSNNVKPQEAQQISLGYFRNFKENTFETSIETYYKDMRNVIDYRTGANVFQNDLYEGDLVYGKGRAYGIEMMIKKNKGRFTGWLSYTLSRTEQQFDEINQGSWFAARQDRTHDISVVAIYKLSPKVSLSGNFIYYTGDAVTFPSGRYEVDGKIVPYYTERNGYRMPNYHRLDLAVTWIRKKTDKFESSWNFSLYNAYGRENAYTITFEPNEEDPTQTEAIQTALFKWVPSVTYNFKF</sequence>
<evidence type="ECO:0000256" key="1">
    <source>
        <dbReference type="ARBA" id="ARBA00004571"/>
    </source>
</evidence>
<keyword evidence="16" id="KW-1185">Reference proteome</keyword>
<keyword evidence="9 10" id="KW-0998">Cell outer membrane</keyword>
<keyword evidence="3 10" id="KW-1134">Transmembrane beta strand</keyword>
<dbReference type="PROSITE" id="PS52016">
    <property type="entry name" value="TONB_DEPENDENT_REC_3"/>
    <property type="match status" value="1"/>
</dbReference>
<protein>
    <submittedName>
        <fullName evidence="15">TonB-dependent receptor</fullName>
    </submittedName>
</protein>
<evidence type="ECO:0000256" key="2">
    <source>
        <dbReference type="ARBA" id="ARBA00022448"/>
    </source>
</evidence>
<dbReference type="EMBL" id="CP034562">
    <property type="protein sequence ID" value="AZQ60784.1"/>
    <property type="molecule type" value="Genomic_DNA"/>
</dbReference>
<dbReference type="Pfam" id="PF13715">
    <property type="entry name" value="CarbopepD_reg_2"/>
    <property type="match status" value="1"/>
</dbReference>
<dbReference type="Gene3D" id="2.170.130.10">
    <property type="entry name" value="TonB-dependent receptor, plug domain"/>
    <property type="match status" value="1"/>
</dbReference>
<dbReference type="SUPFAM" id="SSF56935">
    <property type="entry name" value="Porins"/>
    <property type="match status" value="1"/>
</dbReference>
<keyword evidence="7 10" id="KW-0472">Membrane</keyword>
<reference evidence="15 16" key="1">
    <citation type="submission" date="2018-12" db="EMBL/GenBank/DDBJ databases">
        <title>Flammeovirga pectinis sp. nov., isolated from the gut of the Korean scallop, Patinopecten yessoensis.</title>
        <authorList>
            <person name="Bae J.-W."/>
            <person name="Jeong Y.-S."/>
            <person name="Kang W."/>
        </authorList>
    </citation>
    <scope>NUCLEOTIDE SEQUENCE [LARGE SCALE GENOMIC DNA]</scope>
    <source>
        <strain evidence="15 16">L12M1</strain>
    </source>
</reference>
<evidence type="ECO:0000256" key="9">
    <source>
        <dbReference type="ARBA" id="ARBA00023237"/>
    </source>
</evidence>
<feature type="domain" description="TonB-dependent receptor plug" evidence="14">
    <location>
        <begin position="124"/>
        <end position="222"/>
    </location>
</feature>
<keyword evidence="2 10" id="KW-0813">Transport</keyword>
<dbReference type="GO" id="GO:0044718">
    <property type="term" value="P:siderophore transmembrane transport"/>
    <property type="evidence" value="ECO:0007669"/>
    <property type="project" value="TreeGrafter"/>
</dbReference>
<name>A0A3Q9FMY3_9BACT</name>
<evidence type="ECO:0000259" key="13">
    <source>
        <dbReference type="Pfam" id="PF00593"/>
    </source>
</evidence>
<feature type="chain" id="PRO_5018771943" evidence="12">
    <location>
        <begin position="21"/>
        <end position="774"/>
    </location>
</feature>
<dbReference type="GO" id="GO:0015344">
    <property type="term" value="F:siderophore uptake transmembrane transporter activity"/>
    <property type="evidence" value="ECO:0007669"/>
    <property type="project" value="TreeGrafter"/>
</dbReference>
<dbReference type="SUPFAM" id="SSF49464">
    <property type="entry name" value="Carboxypeptidase regulatory domain-like"/>
    <property type="match status" value="1"/>
</dbReference>
<dbReference type="Pfam" id="PF00593">
    <property type="entry name" value="TonB_dep_Rec_b-barrel"/>
    <property type="match status" value="1"/>
</dbReference>
<dbReference type="InterPro" id="IPR008969">
    <property type="entry name" value="CarboxyPept-like_regulatory"/>
</dbReference>
<comment type="subcellular location">
    <subcellularLocation>
        <location evidence="1 10">Cell outer membrane</location>
        <topology evidence="1 10">Multi-pass membrane protein</topology>
    </subcellularLocation>
</comment>
<dbReference type="Proteomes" id="UP000267268">
    <property type="component" value="Chromosome 1"/>
</dbReference>
<dbReference type="OrthoDB" id="9758870at2"/>
<keyword evidence="6 11" id="KW-0798">TonB box</keyword>
<dbReference type="PANTHER" id="PTHR30069">
    <property type="entry name" value="TONB-DEPENDENT OUTER MEMBRANE RECEPTOR"/>
    <property type="match status" value="1"/>
</dbReference>
<feature type="signal peptide" evidence="12">
    <location>
        <begin position="1"/>
        <end position="20"/>
    </location>
</feature>
<evidence type="ECO:0000256" key="6">
    <source>
        <dbReference type="ARBA" id="ARBA00023077"/>
    </source>
</evidence>
<dbReference type="KEGG" id="fll:EI427_00725"/>
<keyword evidence="4 10" id="KW-0812">Transmembrane</keyword>
<dbReference type="InterPro" id="IPR000531">
    <property type="entry name" value="Beta-barrel_TonB"/>
</dbReference>
<dbReference type="Gene3D" id="2.40.170.20">
    <property type="entry name" value="TonB-dependent receptor, beta-barrel domain"/>
    <property type="match status" value="1"/>
</dbReference>
<dbReference type="InterPro" id="IPR039426">
    <property type="entry name" value="TonB-dep_rcpt-like"/>
</dbReference>
<keyword evidence="8 15" id="KW-0675">Receptor</keyword>
<evidence type="ECO:0000313" key="15">
    <source>
        <dbReference type="EMBL" id="AZQ60784.1"/>
    </source>
</evidence>
<dbReference type="Gene3D" id="2.60.40.1120">
    <property type="entry name" value="Carboxypeptidase-like, regulatory domain"/>
    <property type="match status" value="1"/>
</dbReference>
<feature type="domain" description="TonB-dependent receptor-like beta-barrel" evidence="13">
    <location>
        <begin position="285"/>
        <end position="732"/>
    </location>
</feature>
<evidence type="ECO:0000256" key="10">
    <source>
        <dbReference type="PROSITE-ProRule" id="PRU01360"/>
    </source>
</evidence>
<dbReference type="InterPro" id="IPR037066">
    <property type="entry name" value="Plug_dom_sf"/>
</dbReference>
<evidence type="ECO:0000256" key="12">
    <source>
        <dbReference type="SAM" id="SignalP"/>
    </source>
</evidence>
<dbReference type="Pfam" id="PF07715">
    <property type="entry name" value="Plug"/>
    <property type="match status" value="1"/>
</dbReference>
<evidence type="ECO:0000259" key="14">
    <source>
        <dbReference type="Pfam" id="PF07715"/>
    </source>
</evidence>
<dbReference type="AlphaFoldDB" id="A0A3Q9FMY3"/>
<keyword evidence="5 12" id="KW-0732">Signal</keyword>